<gene>
    <name evidence="1" type="ORF">chiPu_0024819</name>
</gene>
<keyword evidence="2" id="KW-1185">Reference proteome</keyword>
<reference evidence="1 2" key="1">
    <citation type="journal article" date="2018" name="Nat. Ecol. Evol.">
        <title>Shark genomes provide insights into elasmobranch evolution and the origin of vertebrates.</title>
        <authorList>
            <person name="Hara Y"/>
            <person name="Yamaguchi K"/>
            <person name="Onimaru K"/>
            <person name="Kadota M"/>
            <person name="Koyanagi M"/>
            <person name="Keeley SD"/>
            <person name="Tatsumi K"/>
            <person name="Tanaka K"/>
            <person name="Motone F"/>
            <person name="Kageyama Y"/>
            <person name="Nozu R"/>
            <person name="Adachi N"/>
            <person name="Nishimura O"/>
            <person name="Nakagawa R"/>
            <person name="Tanegashima C"/>
            <person name="Kiyatake I"/>
            <person name="Matsumoto R"/>
            <person name="Murakumo K"/>
            <person name="Nishida K"/>
            <person name="Terakita A"/>
            <person name="Kuratani S"/>
            <person name="Sato K"/>
            <person name="Hyodo S Kuraku.S."/>
        </authorList>
    </citation>
    <scope>NUCLEOTIDE SEQUENCE [LARGE SCALE GENOMIC DNA]</scope>
</reference>
<dbReference type="EMBL" id="BEZZ01046735">
    <property type="protein sequence ID" value="GCC40655.1"/>
    <property type="molecule type" value="Genomic_DNA"/>
</dbReference>
<protein>
    <submittedName>
        <fullName evidence="1">Uncharacterized protein</fullName>
    </submittedName>
</protein>
<dbReference type="Proteomes" id="UP000287033">
    <property type="component" value="Unassembled WGS sequence"/>
</dbReference>
<evidence type="ECO:0000313" key="2">
    <source>
        <dbReference type="Proteomes" id="UP000287033"/>
    </source>
</evidence>
<evidence type="ECO:0000313" key="1">
    <source>
        <dbReference type="EMBL" id="GCC40655.1"/>
    </source>
</evidence>
<dbReference type="AlphaFoldDB" id="A0A401TDI1"/>
<comment type="caution">
    <text evidence="1">The sequence shown here is derived from an EMBL/GenBank/DDBJ whole genome shotgun (WGS) entry which is preliminary data.</text>
</comment>
<sequence>MGSIPTTMNFLNKVPKFAVEGEVGRDAIGNHKPRCKQTLHDHRVQNRARTLRPAVTLGFQPRHQCESG</sequence>
<proteinExistence type="predicted"/>
<organism evidence="1 2">
    <name type="scientific">Chiloscyllium punctatum</name>
    <name type="common">Brownbanded bambooshark</name>
    <name type="synonym">Hemiscyllium punctatum</name>
    <dbReference type="NCBI Taxonomy" id="137246"/>
    <lineage>
        <taxon>Eukaryota</taxon>
        <taxon>Metazoa</taxon>
        <taxon>Chordata</taxon>
        <taxon>Craniata</taxon>
        <taxon>Vertebrata</taxon>
        <taxon>Chondrichthyes</taxon>
        <taxon>Elasmobranchii</taxon>
        <taxon>Galeomorphii</taxon>
        <taxon>Galeoidea</taxon>
        <taxon>Orectolobiformes</taxon>
        <taxon>Hemiscylliidae</taxon>
        <taxon>Chiloscyllium</taxon>
    </lineage>
</organism>
<name>A0A401TDI1_CHIPU</name>
<accession>A0A401TDI1</accession>